<name>A0A9P0E6Q9_NEZVI</name>
<reference evidence="1" key="1">
    <citation type="submission" date="2022-01" db="EMBL/GenBank/DDBJ databases">
        <authorList>
            <person name="King R."/>
        </authorList>
    </citation>
    <scope>NUCLEOTIDE SEQUENCE</scope>
</reference>
<dbReference type="AlphaFoldDB" id="A0A9P0E6Q9"/>
<sequence length="153" mass="17203">MVARWRGKRIWPASHLPSWQHRASSVLRPSAPPPPPLPPPLPVQIIQIIRQNNGTLGLRHFRPLSRHLSPLSPIKLENKGYLRMKGVRIISIQPSPTFSGGHHVRRESTFAPSIHEAMKVRSRGMVGCDGYIGRDALPYLQGTQTIFRSETNT</sequence>
<gene>
    <name evidence="1" type="ORF">NEZAVI_LOCUS3446</name>
</gene>
<evidence type="ECO:0000313" key="2">
    <source>
        <dbReference type="Proteomes" id="UP001152798"/>
    </source>
</evidence>
<keyword evidence="2" id="KW-1185">Reference proteome</keyword>
<organism evidence="1 2">
    <name type="scientific">Nezara viridula</name>
    <name type="common">Southern green stink bug</name>
    <name type="synonym">Cimex viridulus</name>
    <dbReference type="NCBI Taxonomy" id="85310"/>
    <lineage>
        <taxon>Eukaryota</taxon>
        <taxon>Metazoa</taxon>
        <taxon>Ecdysozoa</taxon>
        <taxon>Arthropoda</taxon>
        <taxon>Hexapoda</taxon>
        <taxon>Insecta</taxon>
        <taxon>Pterygota</taxon>
        <taxon>Neoptera</taxon>
        <taxon>Paraneoptera</taxon>
        <taxon>Hemiptera</taxon>
        <taxon>Heteroptera</taxon>
        <taxon>Panheteroptera</taxon>
        <taxon>Pentatomomorpha</taxon>
        <taxon>Pentatomoidea</taxon>
        <taxon>Pentatomidae</taxon>
        <taxon>Pentatominae</taxon>
        <taxon>Nezara</taxon>
    </lineage>
</organism>
<dbReference type="Proteomes" id="UP001152798">
    <property type="component" value="Chromosome 2"/>
</dbReference>
<accession>A0A9P0E6Q9</accession>
<evidence type="ECO:0000313" key="1">
    <source>
        <dbReference type="EMBL" id="CAH1392666.1"/>
    </source>
</evidence>
<proteinExistence type="predicted"/>
<protein>
    <submittedName>
        <fullName evidence="1">Uncharacterized protein</fullName>
    </submittedName>
</protein>
<dbReference type="EMBL" id="OV725078">
    <property type="protein sequence ID" value="CAH1392666.1"/>
    <property type="molecule type" value="Genomic_DNA"/>
</dbReference>